<feature type="transmembrane region" description="Helical" evidence="1">
    <location>
        <begin position="223"/>
        <end position="243"/>
    </location>
</feature>
<feature type="domain" description="Acyltransferase 3" evidence="2">
    <location>
        <begin position="3"/>
        <end position="324"/>
    </location>
</feature>
<keyword evidence="3" id="KW-0808">Transferase</keyword>
<protein>
    <submittedName>
        <fullName evidence="3">Putative Acyltransferase 3</fullName>
    </submittedName>
</protein>
<keyword evidence="3" id="KW-0012">Acyltransferase</keyword>
<dbReference type="InterPro" id="IPR050879">
    <property type="entry name" value="Acyltransferase_3"/>
</dbReference>
<evidence type="ECO:0000256" key="1">
    <source>
        <dbReference type="SAM" id="Phobius"/>
    </source>
</evidence>
<feature type="transmembrane region" description="Helical" evidence="1">
    <location>
        <begin position="249"/>
        <end position="272"/>
    </location>
</feature>
<keyword evidence="1" id="KW-0472">Membrane</keyword>
<feature type="transmembrane region" description="Helical" evidence="1">
    <location>
        <begin position="20"/>
        <end position="41"/>
    </location>
</feature>
<feature type="transmembrane region" description="Helical" evidence="1">
    <location>
        <begin position="284"/>
        <end position="303"/>
    </location>
</feature>
<keyword evidence="1" id="KW-0812">Transmembrane</keyword>
<feature type="transmembrane region" description="Helical" evidence="1">
    <location>
        <begin position="309"/>
        <end position="329"/>
    </location>
</feature>
<proteinExistence type="predicted"/>
<feature type="transmembrane region" description="Helical" evidence="1">
    <location>
        <begin position="193"/>
        <end position="211"/>
    </location>
</feature>
<dbReference type="AlphaFoldDB" id="I4EHP5"/>
<dbReference type="Pfam" id="PF01757">
    <property type="entry name" value="Acyl_transf_3"/>
    <property type="match status" value="1"/>
</dbReference>
<dbReference type="GO" id="GO:0016020">
    <property type="term" value="C:membrane"/>
    <property type="evidence" value="ECO:0007669"/>
    <property type="project" value="TreeGrafter"/>
</dbReference>
<feature type="transmembrane region" description="Helical" evidence="1">
    <location>
        <begin position="154"/>
        <end position="173"/>
    </location>
</feature>
<dbReference type="PANTHER" id="PTHR23028:SF53">
    <property type="entry name" value="ACYL_TRANSF_3 DOMAIN-CONTAINING PROTEIN"/>
    <property type="match status" value="1"/>
</dbReference>
<dbReference type="PANTHER" id="PTHR23028">
    <property type="entry name" value="ACETYLTRANSFERASE"/>
    <property type="match status" value="1"/>
</dbReference>
<dbReference type="GO" id="GO:0016747">
    <property type="term" value="F:acyltransferase activity, transferring groups other than amino-acyl groups"/>
    <property type="evidence" value="ECO:0007669"/>
    <property type="project" value="InterPro"/>
</dbReference>
<sequence>MSVLVYHTLNNRLHFPIFSGGYLGVDLFFVLSGFLITTILLEEWGRSGTVSLRMFYLRRVLRLAPAYVSLLLVVLGLELLLLRAGPRFEQETRQTFQAIPATLFYVSNWVRTFEIFPLRSLSITWSLAIEEQFYLLWPVSLLWGLRRGWSPKRLLAVTLSLMAASMALRFGLHLNGQPWDRSYYGTDARVGELLAGCALGIIATSGWLPPASRWLRLSTQTGMLLVGVLVLVSPNPGIAGMWMHAAYPLLAILVAGGVISLLVDTGSLMAAVMRMAWLRWIGRISYGLYLWHSVLLYFVSLIWLGDTTLSVIVGMGMTMVVVIGSYYLIERPALKLKSRLRRSASISSPVPVGGGSD</sequence>
<dbReference type="InterPro" id="IPR002656">
    <property type="entry name" value="Acyl_transf_3_dom"/>
</dbReference>
<evidence type="ECO:0000313" key="3">
    <source>
        <dbReference type="EMBL" id="CCF84207.1"/>
    </source>
</evidence>
<name>I4EHP5_9BACT</name>
<comment type="caution">
    <text evidence="3">The sequence shown here is derived from an EMBL/GenBank/DDBJ whole genome shotgun (WGS) entry which is preliminary data.</text>
</comment>
<keyword evidence="1" id="KW-1133">Transmembrane helix</keyword>
<reference evidence="3 4" key="1">
    <citation type="journal article" date="2012" name="ISME J.">
        <title>Nitrification expanded: discovery, physiology and genomics of a nitrite-oxidizing bacterium from the phylum Chloroflexi.</title>
        <authorList>
            <person name="Sorokin D.Y."/>
            <person name="Lucker S."/>
            <person name="Vejmelkova D."/>
            <person name="Kostrikina N.A."/>
            <person name="Kleerebezem R."/>
            <person name="Rijpstra W.I."/>
            <person name="Damste J.S."/>
            <person name="Le Paslier D."/>
            <person name="Muyzer G."/>
            <person name="Wagner M."/>
            <person name="van Loosdrecht M.C."/>
            <person name="Daims H."/>
        </authorList>
    </citation>
    <scope>NUCLEOTIDE SEQUENCE [LARGE SCALE GENOMIC DNA]</scope>
    <source>
        <strain evidence="4">none</strain>
    </source>
</reference>
<evidence type="ECO:0000259" key="2">
    <source>
        <dbReference type="Pfam" id="PF01757"/>
    </source>
</evidence>
<gene>
    <name evidence="3" type="ORF">NITHO_3210015</name>
</gene>
<organism evidence="3 4">
    <name type="scientific">Nitrolancea hollandica Lb</name>
    <dbReference type="NCBI Taxonomy" id="1129897"/>
    <lineage>
        <taxon>Bacteria</taxon>
        <taxon>Pseudomonadati</taxon>
        <taxon>Thermomicrobiota</taxon>
        <taxon>Thermomicrobia</taxon>
        <taxon>Sphaerobacterales</taxon>
        <taxon>Sphaerobacterineae</taxon>
        <taxon>Sphaerobacteraceae</taxon>
        <taxon>Nitrolancea</taxon>
    </lineage>
</organism>
<dbReference type="GO" id="GO:0009103">
    <property type="term" value="P:lipopolysaccharide biosynthetic process"/>
    <property type="evidence" value="ECO:0007669"/>
    <property type="project" value="TreeGrafter"/>
</dbReference>
<keyword evidence="4" id="KW-1185">Reference proteome</keyword>
<dbReference type="EMBL" id="CAGS01000248">
    <property type="protein sequence ID" value="CCF84207.1"/>
    <property type="molecule type" value="Genomic_DNA"/>
</dbReference>
<evidence type="ECO:0000313" key="4">
    <source>
        <dbReference type="Proteomes" id="UP000004221"/>
    </source>
</evidence>
<dbReference type="Proteomes" id="UP000004221">
    <property type="component" value="Unassembled WGS sequence"/>
</dbReference>
<accession>I4EHP5</accession>
<feature type="transmembrane region" description="Helical" evidence="1">
    <location>
        <begin position="61"/>
        <end position="82"/>
    </location>
</feature>